<dbReference type="CDD" id="cd06171">
    <property type="entry name" value="Sigma70_r4"/>
    <property type="match status" value="1"/>
</dbReference>
<organism evidence="7 8">
    <name type="scientific">Rhizobium setariae</name>
    <dbReference type="NCBI Taxonomy" id="2801340"/>
    <lineage>
        <taxon>Bacteria</taxon>
        <taxon>Pseudomonadati</taxon>
        <taxon>Pseudomonadota</taxon>
        <taxon>Alphaproteobacteria</taxon>
        <taxon>Hyphomicrobiales</taxon>
        <taxon>Rhizobiaceae</taxon>
        <taxon>Rhizobium/Agrobacterium group</taxon>
        <taxon>Rhizobium</taxon>
    </lineage>
</organism>
<dbReference type="EMBL" id="JAEQNC010000003">
    <property type="protein sequence ID" value="MBL0371752.1"/>
    <property type="molecule type" value="Genomic_DNA"/>
</dbReference>
<dbReference type="Pfam" id="PF08281">
    <property type="entry name" value="Sigma70_r4_2"/>
    <property type="match status" value="1"/>
</dbReference>
<dbReference type="GO" id="GO:0006352">
    <property type="term" value="P:DNA-templated transcription initiation"/>
    <property type="evidence" value="ECO:0007669"/>
    <property type="project" value="InterPro"/>
</dbReference>
<evidence type="ECO:0000259" key="5">
    <source>
        <dbReference type="Pfam" id="PF04542"/>
    </source>
</evidence>
<comment type="caution">
    <text evidence="7">The sequence shown here is derived from an EMBL/GenBank/DDBJ whole genome shotgun (WGS) entry which is preliminary data.</text>
</comment>
<evidence type="ECO:0000313" key="7">
    <source>
        <dbReference type="EMBL" id="MBL0371752.1"/>
    </source>
</evidence>
<keyword evidence="8" id="KW-1185">Reference proteome</keyword>
<dbReference type="SUPFAM" id="SSF88659">
    <property type="entry name" value="Sigma3 and sigma4 domains of RNA polymerase sigma factors"/>
    <property type="match status" value="1"/>
</dbReference>
<gene>
    <name evidence="7" type="ORF">JJB09_06900</name>
</gene>
<keyword evidence="4" id="KW-0804">Transcription</keyword>
<comment type="similarity">
    <text evidence="1">Belongs to the sigma-70 factor family. ECF subfamily.</text>
</comment>
<evidence type="ECO:0000256" key="3">
    <source>
        <dbReference type="ARBA" id="ARBA00023082"/>
    </source>
</evidence>
<dbReference type="PANTHER" id="PTHR43133:SF62">
    <property type="entry name" value="RNA POLYMERASE SIGMA FACTOR SIGZ"/>
    <property type="match status" value="1"/>
</dbReference>
<keyword evidence="3" id="KW-0731">Sigma factor</keyword>
<reference evidence="7" key="1">
    <citation type="submission" date="2021-01" db="EMBL/GenBank/DDBJ databases">
        <title>Rhizobium sp. strain KVB221 16S ribosomal RNA gene Genome sequencing and assembly.</title>
        <authorList>
            <person name="Kang M."/>
        </authorList>
    </citation>
    <scope>NUCLEOTIDE SEQUENCE</scope>
    <source>
        <strain evidence="7">KVB221</strain>
    </source>
</reference>
<accession>A0A937CPF6</accession>
<dbReference type="InterPro" id="IPR036388">
    <property type="entry name" value="WH-like_DNA-bd_sf"/>
</dbReference>
<dbReference type="InterPro" id="IPR013325">
    <property type="entry name" value="RNA_pol_sigma_r2"/>
</dbReference>
<dbReference type="InterPro" id="IPR013324">
    <property type="entry name" value="RNA_pol_sigma_r3/r4-like"/>
</dbReference>
<proteinExistence type="inferred from homology"/>
<evidence type="ECO:0000256" key="4">
    <source>
        <dbReference type="ARBA" id="ARBA00023163"/>
    </source>
</evidence>
<dbReference type="GO" id="GO:0016987">
    <property type="term" value="F:sigma factor activity"/>
    <property type="evidence" value="ECO:0007669"/>
    <property type="project" value="UniProtKB-KW"/>
</dbReference>
<dbReference type="Pfam" id="PF04542">
    <property type="entry name" value="Sigma70_r2"/>
    <property type="match status" value="1"/>
</dbReference>
<name>A0A937CPF6_9HYPH</name>
<dbReference type="Proteomes" id="UP000633219">
    <property type="component" value="Unassembled WGS sequence"/>
</dbReference>
<dbReference type="GO" id="GO:0003677">
    <property type="term" value="F:DNA binding"/>
    <property type="evidence" value="ECO:0007669"/>
    <property type="project" value="InterPro"/>
</dbReference>
<dbReference type="InterPro" id="IPR039425">
    <property type="entry name" value="RNA_pol_sigma-70-like"/>
</dbReference>
<dbReference type="SUPFAM" id="SSF88946">
    <property type="entry name" value="Sigma2 domain of RNA polymerase sigma factors"/>
    <property type="match status" value="1"/>
</dbReference>
<evidence type="ECO:0000256" key="2">
    <source>
        <dbReference type="ARBA" id="ARBA00023015"/>
    </source>
</evidence>
<evidence type="ECO:0000313" key="8">
    <source>
        <dbReference type="Proteomes" id="UP000633219"/>
    </source>
</evidence>
<dbReference type="InterPro" id="IPR013249">
    <property type="entry name" value="RNA_pol_sigma70_r4_t2"/>
</dbReference>
<sequence length="177" mass="20131">MDEISSLLGQVSLGDREAFSRLYQQTSPKLYSILLRILRNRPEAEDALQEVFVKIWQRADRFRPNEGRGGVWLAAIARNQAIDLMRARKPTSSAIDEAYDLASPNPGPEEAAVNQSEGGRIERCMKALESDKAEAVKRAYVEGLSYQELAEFYNIPINTMRTWLRRSLLKLRECLGQ</sequence>
<dbReference type="RefSeq" id="WP_201655125.1">
    <property type="nucleotide sequence ID" value="NZ_JAEQNC010000003.1"/>
</dbReference>
<protein>
    <submittedName>
        <fullName evidence="7">Sigma-70 family RNA polymerase sigma factor</fullName>
    </submittedName>
</protein>
<feature type="domain" description="RNA polymerase sigma-70 region 2" evidence="5">
    <location>
        <begin position="22"/>
        <end position="89"/>
    </location>
</feature>
<feature type="domain" description="RNA polymerase sigma factor 70 region 4 type 2" evidence="6">
    <location>
        <begin position="120"/>
        <end position="171"/>
    </location>
</feature>
<dbReference type="PANTHER" id="PTHR43133">
    <property type="entry name" value="RNA POLYMERASE ECF-TYPE SIGMA FACTO"/>
    <property type="match status" value="1"/>
</dbReference>
<dbReference type="Gene3D" id="1.10.10.10">
    <property type="entry name" value="Winged helix-like DNA-binding domain superfamily/Winged helix DNA-binding domain"/>
    <property type="match status" value="1"/>
</dbReference>
<dbReference type="AlphaFoldDB" id="A0A937CPF6"/>
<dbReference type="InterPro" id="IPR007627">
    <property type="entry name" value="RNA_pol_sigma70_r2"/>
</dbReference>
<evidence type="ECO:0000259" key="6">
    <source>
        <dbReference type="Pfam" id="PF08281"/>
    </source>
</evidence>
<keyword evidence="2" id="KW-0805">Transcription regulation</keyword>
<dbReference type="Gene3D" id="1.10.1740.10">
    <property type="match status" value="1"/>
</dbReference>
<evidence type="ECO:0000256" key="1">
    <source>
        <dbReference type="ARBA" id="ARBA00010641"/>
    </source>
</evidence>
<dbReference type="InterPro" id="IPR014284">
    <property type="entry name" value="RNA_pol_sigma-70_dom"/>
</dbReference>
<dbReference type="NCBIfam" id="TIGR02937">
    <property type="entry name" value="sigma70-ECF"/>
    <property type="match status" value="1"/>
</dbReference>